<dbReference type="Proteomes" id="UP000323454">
    <property type="component" value="Unassembled WGS sequence"/>
</dbReference>
<dbReference type="EMBL" id="VUOB01000118">
    <property type="protein sequence ID" value="KAA2247175.1"/>
    <property type="molecule type" value="Genomic_DNA"/>
</dbReference>
<proteinExistence type="predicted"/>
<reference evidence="1 2" key="1">
    <citation type="submission" date="2019-09" db="EMBL/GenBank/DDBJ databases">
        <title>Goodfellowia gen. nov., a new genus of the Pseudonocardineae related to Actinoalloteichus, containing Goodfellowia coeruleoviolacea gen. nov., comb. nov. gen. nov., comb. nov.</title>
        <authorList>
            <person name="Labeda D."/>
        </authorList>
    </citation>
    <scope>NUCLEOTIDE SEQUENCE [LARGE SCALE GENOMIC DNA]</scope>
    <source>
        <strain evidence="1 2">AN110305</strain>
    </source>
</reference>
<protein>
    <recommendedName>
        <fullName evidence="3">IrrE N-terminal-like domain-containing protein</fullName>
    </recommendedName>
</protein>
<reference evidence="1 2" key="2">
    <citation type="submission" date="2019-09" db="EMBL/GenBank/DDBJ databases">
        <authorList>
            <person name="Jin C."/>
        </authorList>
    </citation>
    <scope>NUCLEOTIDE SEQUENCE [LARGE SCALE GENOMIC DNA]</scope>
    <source>
        <strain evidence="1 2">AN110305</strain>
    </source>
</reference>
<evidence type="ECO:0008006" key="3">
    <source>
        <dbReference type="Google" id="ProtNLM"/>
    </source>
</evidence>
<sequence length="158" mass="16943">MSAATHRYTTQCHDLVAALAVPDPFRLDEFLALLVARRGRRIELRPTHLGPTATCGLPTSGEDVDILEHPIATTVEHARRLVLHQVGHLLLGHPCRSVGQAAADADERAAVARLLPGLSPALIRRLLGSSPYAPAQEHAAYLFAEAVLTNAGARRQCG</sequence>
<dbReference type="AlphaFoldDB" id="A0A5B2W7E4"/>
<evidence type="ECO:0000313" key="2">
    <source>
        <dbReference type="Proteomes" id="UP000323454"/>
    </source>
</evidence>
<keyword evidence="2" id="KW-1185">Reference proteome</keyword>
<comment type="caution">
    <text evidence="1">The sequence shown here is derived from an EMBL/GenBank/DDBJ whole genome shotgun (WGS) entry which is preliminary data.</text>
</comment>
<accession>A0A5B2W7E4</accession>
<gene>
    <name evidence="1" type="ORF">F0L68_40370</name>
</gene>
<evidence type="ECO:0000313" key="1">
    <source>
        <dbReference type="EMBL" id="KAA2247175.1"/>
    </source>
</evidence>
<dbReference type="OrthoDB" id="4144896at2"/>
<name>A0A5B2W7E4_9PSEU</name>
<dbReference type="RefSeq" id="WP_149855208.1">
    <property type="nucleotide sequence ID" value="NZ_VUOB01000118.1"/>
</dbReference>
<organism evidence="1 2">
    <name type="scientific">Solihabitans fulvus</name>
    <dbReference type="NCBI Taxonomy" id="1892852"/>
    <lineage>
        <taxon>Bacteria</taxon>
        <taxon>Bacillati</taxon>
        <taxon>Actinomycetota</taxon>
        <taxon>Actinomycetes</taxon>
        <taxon>Pseudonocardiales</taxon>
        <taxon>Pseudonocardiaceae</taxon>
        <taxon>Solihabitans</taxon>
    </lineage>
</organism>